<dbReference type="InterPro" id="IPR000873">
    <property type="entry name" value="AMP-dep_synth/lig_dom"/>
</dbReference>
<evidence type="ECO:0000259" key="2">
    <source>
        <dbReference type="Pfam" id="PF13193"/>
    </source>
</evidence>
<dbReference type="Pfam" id="PF00501">
    <property type="entry name" value="AMP-binding"/>
    <property type="match status" value="1"/>
</dbReference>
<dbReference type="PROSITE" id="PS00455">
    <property type="entry name" value="AMP_BINDING"/>
    <property type="match status" value="1"/>
</dbReference>
<comment type="caution">
    <text evidence="3">The sequence shown here is derived from an EMBL/GenBank/DDBJ whole genome shotgun (WGS) entry which is preliminary data.</text>
</comment>
<dbReference type="Gene3D" id="3.40.50.12780">
    <property type="entry name" value="N-terminal domain of ligase-like"/>
    <property type="match status" value="1"/>
</dbReference>
<dbReference type="InterPro" id="IPR045851">
    <property type="entry name" value="AMP-bd_C_sf"/>
</dbReference>
<dbReference type="InterPro" id="IPR025110">
    <property type="entry name" value="AMP-bd_C"/>
</dbReference>
<dbReference type="Pfam" id="PF13193">
    <property type="entry name" value="AMP-binding_C"/>
    <property type="match status" value="1"/>
</dbReference>
<dbReference type="Gene3D" id="3.30.300.30">
    <property type="match status" value="1"/>
</dbReference>
<accession>A0ABV7UFD9</accession>
<feature type="domain" description="AMP-binding enzyme C-terminal" evidence="2">
    <location>
        <begin position="429"/>
        <end position="504"/>
    </location>
</feature>
<dbReference type="PANTHER" id="PTHR43767">
    <property type="entry name" value="LONG-CHAIN-FATTY-ACID--COA LIGASE"/>
    <property type="match status" value="1"/>
</dbReference>
<dbReference type="Proteomes" id="UP001595704">
    <property type="component" value="Unassembled WGS sequence"/>
</dbReference>
<evidence type="ECO:0000313" key="3">
    <source>
        <dbReference type="EMBL" id="MFC3636872.1"/>
    </source>
</evidence>
<dbReference type="PANTHER" id="PTHR43767:SF1">
    <property type="entry name" value="NONRIBOSOMAL PEPTIDE SYNTHASE PES1 (EUROFUNG)-RELATED"/>
    <property type="match status" value="1"/>
</dbReference>
<keyword evidence="4" id="KW-1185">Reference proteome</keyword>
<protein>
    <submittedName>
        <fullName evidence="3">AMP-binding protein</fullName>
    </submittedName>
</protein>
<evidence type="ECO:0000259" key="1">
    <source>
        <dbReference type="Pfam" id="PF00501"/>
    </source>
</evidence>
<organism evidence="3 4">
    <name type="scientific">Camelimonas fluminis</name>
    <dbReference type="NCBI Taxonomy" id="1576911"/>
    <lineage>
        <taxon>Bacteria</taxon>
        <taxon>Pseudomonadati</taxon>
        <taxon>Pseudomonadota</taxon>
        <taxon>Alphaproteobacteria</taxon>
        <taxon>Hyphomicrobiales</taxon>
        <taxon>Chelatococcaceae</taxon>
        <taxon>Camelimonas</taxon>
    </lineage>
</organism>
<reference evidence="4" key="1">
    <citation type="journal article" date="2019" name="Int. J. Syst. Evol. Microbiol.">
        <title>The Global Catalogue of Microorganisms (GCM) 10K type strain sequencing project: providing services to taxonomists for standard genome sequencing and annotation.</title>
        <authorList>
            <consortium name="The Broad Institute Genomics Platform"/>
            <consortium name="The Broad Institute Genome Sequencing Center for Infectious Disease"/>
            <person name="Wu L."/>
            <person name="Ma J."/>
        </authorList>
    </citation>
    <scope>NUCLEOTIDE SEQUENCE [LARGE SCALE GENOMIC DNA]</scope>
    <source>
        <strain evidence="4">KCTC 42282</strain>
    </source>
</reference>
<proteinExistence type="predicted"/>
<feature type="domain" description="AMP-dependent synthetase/ligase" evidence="1">
    <location>
        <begin position="22"/>
        <end position="379"/>
    </location>
</feature>
<dbReference type="SUPFAM" id="SSF56801">
    <property type="entry name" value="Acetyl-CoA synthetase-like"/>
    <property type="match status" value="1"/>
</dbReference>
<evidence type="ECO:0000313" key="4">
    <source>
        <dbReference type="Proteomes" id="UP001595704"/>
    </source>
</evidence>
<dbReference type="InterPro" id="IPR020845">
    <property type="entry name" value="AMP-binding_CS"/>
</dbReference>
<dbReference type="InterPro" id="IPR050237">
    <property type="entry name" value="ATP-dep_AMP-bd_enzyme"/>
</dbReference>
<sequence>MPNHTDHGVTPRESCVLRYLLDARAAAFPDRTYVVFEDGAGWTYAEFRQRVRAAAGGLEKLGVKRGDHVMVWLPNGPEILTVWFAVNYLGAVYVPFNTAYRGGVLEHVLKLSDAHIGVVHGDLLHRLGDVDLADLSDVVVIHDRDVVVEGLTLHPARVLEQGAGDVSDLAQPIEPWDTHAIIFTSGTTGPSKGVLQSYMQLMSFGEGFPLATADDRHMVTLPLFHAGGTIPVYFMLGKGGSITLVESFSTDRFWETVHRTQTTTVILLGVMGGFLMKQPDPPAGYADSLKWVTAVPLDADAIAFGKRFDVDIITVFNMTEVSCPLVSETNPDRVGACGRPRPGVECRIVDSHDCEVAPGEVGELIVRTDRPWAMNHGYYKNPEATAAAWRNGWFHTGDGFRRDAEGYFYFVDRMKDAIRRRGENISSFEVEAEVISHPAVREAAAVAVKSEISEDEVLVAVSLAPGASLDPAELIDFLVPRMAHFMIPRYVRILPDLPKTPTAKVQKHVIRDEGVAADVWDREAAGIRIRRERLGGA</sequence>
<dbReference type="EMBL" id="JBHRYC010000026">
    <property type="protein sequence ID" value="MFC3636872.1"/>
    <property type="molecule type" value="Genomic_DNA"/>
</dbReference>
<name>A0ABV7UFD9_9HYPH</name>
<dbReference type="InterPro" id="IPR042099">
    <property type="entry name" value="ANL_N_sf"/>
</dbReference>
<gene>
    <name evidence="3" type="ORF">ACFONL_05670</name>
</gene>
<dbReference type="RefSeq" id="WP_191318189.1">
    <property type="nucleotide sequence ID" value="NZ_BNCG01000002.1"/>
</dbReference>